<evidence type="ECO:0000313" key="3">
    <source>
        <dbReference type="Proteomes" id="UP001162060"/>
    </source>
</evidence>
<feature type="compositionally biased region" description="Basic and acidic residues" evidence="1">
    <location>
        <begin position="118"/>
        <end position="141"/>
    </location>
</feature>
<comment type="caution">
    <text evidence="2">The sequence shown here is derived from an EMBL/GenBank/DDBJ whole genome shotgun (WGS) entry which is preliminary data.</text>
</comment>
<evidence type="ECO:0000313" key="2">
    <source>
        <dbReference type="EMBL" id="CAK7902130.1"/>
    </source>
</evidence>
<protein>
    <submittedName>
        <fullName evidence="2">Uncharacterized protein</fullName>
    </submittedName>
</protein>
<reference evidence="2" key="1">
    <citation type="submission" date="2024-01" db="EMBL/GenBank/DDBJ databases">
        <authorList>
            <person name="Webb A."/>
        </authorList>
    </citation>
    <scope>NUCLEOTIDE SEQUENCE</scope>
    <source>
        <strain evidence="2">Pm1</strain>
    </source>
</reference>
<feature type="region of interest" description="Disordered" evidence="1">
    <location>
        <begin position="1"/>
        <end position="152"/>
    </location>
</feature>
<proteinExistence type="predicted"/>
<dbReference type="AlphaFoldDB" id="A0AAV1T489"/>
<dbReference type="EMBL" id="CAKLBY020000024">
    <property type="protein sequence ID" value="CAK7902130.1"/>
    <property type="molecule type" value="Genomic_DNA"/>
</dbReference>
<feature type="compositionally biased region" description="Low complexity" evidence="1">
    <location>
        <begin position="32"/>
        <end position="45"/>
    </location>
</feature>
<feature type="compositionally biased region" description="Low complexity" evidence="1">
    <location>
        <begin position="1"/>
        <end position="14"/>
    </location>
</feature>
<sequence>MCAVAESASHASAAGDPSHVVVNSPRGESPRATGTSVASAAGTTSRNPDESEIEFICSGESDDVSDSKATTHASESPGTDAAKARLTGSGQRGSIMTEIFGSSDYTDESPPYASPSNDRTRGDGGDAPIQHHERSSSRDRGITGVSAHASTN</sequence>
<accession>A0AAV1T489</accession>
<name>A0AAV1T489_9STRA</name>
<feature type="compositionally biased region" description="Polar residues" evidence="1">
    <location>
        <begin position="67"/>
        <end position="77"/>
    </location>
</feature>
<dbReference type="Proteomes" id="UP001162060">
    <property type="component" value="Unassembled WGS sequence"/>
</dbReference>
<organism evidence="2 3">
    <name type="scientific">Peronospora matthiolae</name>
    <dbReference type="NCBI Taxonomy" id="2874970"/>
    <lineage>
        <taxon>Eukaryota</taxon>
        <taxon>Sar</taxon>
        <taxon>Stramenopiles</taxon>
        <taxon>Oomycota</taxon>
        <taxon>Peronosporomycetes</taxon>
        <taxon>Peronosporales</taxon>
        <taxon>Peronosporaceae</taxon>
        <taxon>Peronospora</taxon>
    </lineage>
</organism>
<evidence type="ECO:0000256" key="1">
    <source>
        <dbReference type="SAM" id="MobiDB-lite"/>
    </source>
</evidence>
<gene>
    <name evidence="2" type="ORF">PM001_LOCUS2439</name>
</gene>